<evidence type="ECO:0000256" key="6">
    <source>
        <dbReference type="ARBA" id="ARBA00023134"/>
    </source>
</evidence>
<keyword evidence="3 7" id="KW-0547">Nucleotide-binding</keyword>
<dbReference type="Gene3D" id="3.30.1360.120">
    <property type="entry name" value="Probable tRNA modification gtpase trme, domain 1"/>
    <property type="match status" value="1"/>
</dbReference>
<dbReference type="PANTHER" id="PTHR42714">
    <property type="entry name" value="TRNA MODIFICATION GTPASE GTPBP3"/>
    <property type="match status" value="1"/>
</dbReference>
<dbReference type="SUPFAM" id="SSF116878">
    <property type="entry name" value="TrmE connector domain"/>
    <property type="match status" value="1"/>
</dbReference>
<dbReference type="InterPro" id="IPR004520">
    <property type="entry name" value="GTPase_MnmE"/>
</dbReference>
<comment type="caution">
    <text evidence="10">The sequence shown here is derived from an EMBL/GenBank/DDBJ whole genome shotgun (WGS) entry which is preliminary data.</text>
</comment>
<keyword evidence="7" id="KW-0963">Cytoplasm</keyword>
<dbReference type="Gene3D" id="1.20.120.430">
    <property type="entry name" value="tRNA modification GTPase MnmE domain 2"/>
    <property type="match status" value="1"/>
</dbReference>
<feature type="binding site" evidence="7">
    <location>
        <position position="455"/>
    </location>
    <ligand>
        <name>(6S)-5-formyl-5,6,7,8-tetrahydrofolate</name>
        <dbReference type="ChEBI" id="CHEBI:57457"/>
    </ligand>
</feature>
<gene>
    <name evidence="7 10" type="primary">mnmE</name>
    <name evidence="7" type="synonym">trmE</name>
    <name evidence="10" type="ORF">V6256_02460</name>
</gene>
<dbReference type="InterPro" id="IPR027266">
    <property type="entry name" value="TrmE/GcvT-like"/>
</dbReference>
<dbReference type="Gene3D" id="3.40.50.300">
    <property type="entry name" value="P-loop containing nucleotide triphosphate hydrolases"/>
    <property type="match status" value="1"/>
</dbReference>
<accession>A0ABU9GMD2</accession>
<dbReference type="RefSeq" id="WP_341596423.1">
    <property type="nucleotide sequence ID" value="NZ_JBAKAZ010000006.1"/>
</dbReference>
<feature type="binding site" evidence="7">
    <location>
        <position position="248"/>
    </location>
    <ligand>
        <name>K(+)</name>
        <dbReference type="ChEBI" id="CHEBI:29103"/>
    </ligand>
</feature>
<dbReference type="NCBIfam" id="NF003661">
    <property type="entry name" value="PRK05291.1-3"/>
    <property type="match status" value="1"/>
</dbReference>
<dbReference type="SUPFAM" id="SSF52540">
    <property type="entry name" value="P-loop containing nucleoside triphosphate hydrolases"/>
    <property type="match status" value="1"/>
</dbReference>
<dbReference type="Pfam" id="PF12631">
    <property type="entry name" value="MnmE_helical"/>
    <property type="match status" value="1"/>
</dbReference>
<dbReference type="CDD" id="cd04164">
    <property type="entry name" value="trmE"/>
    <property type="match status" value="1"/>
</dbReference>
<dbReference type="InterPro" id="IPR018948">
    <property type="entry name" value="GTP-bd_TrmE_N"/>
</dbReference>
<evidence type="ECO:0000256" key="7">
    <source>
        <dbReference type="HAMAP-Rule" id="MF_00379"/>
    </source>
</evidence>
<dbReference type="InterPro" id="IPR027368">
    <property type="entry name" value="MnmE_dom2"/>
</dbReference>
<dbReference type="HAMAP" id="MF_00379">
    <property type="entry name" value="GTPase_MnmE"/>
    <property type="match status" value="1"/>
</dbReference>
<dbReference type="PRINTS" id="PR00326">
    <property type="entry name" value="GTP1OBG"/>
</dbReference>
<evidence type="ECO:0000256" key="8">
    <source>
        <dbReference type="RuleBase" id="RU003313"/>
    </source>
</evidence>
<dbReference type="Pfam" id="PF01926">
    <property type="entry name" value="MMR_HSR1"/>
    <property type="match status" value="1"/>
</dbReference>
<feature type="binding site" evidence="7">
    <location>
        <position position="246"/>
    </location>
    <ligand>
        <name>K(+)</name>
        <dbReference type="ChEBI" id="CHEBI:29103"/>
    </ligand>
</feature>
<feature type="binding site" evidence="7">
    <location>
        <begin position="271"/>
        <end position="274"/>
    </location>
    <ligand>
        <name>GTP</name>
        <dbReference type="ChEBI" id="CHEBI:37565"/>
    </ligand>
</feature>
<dbReference type="InterPro" id="IPR005225">
    <property type="entry name" value="Small_GTP-bd"/>
</dbReference>
<keyword evidence="11" id="KW-1185">Reference proteome</keyword>
<proteinExistence type="inferred from homology"/>
<comment type="cofactor">
    <cofactor evidence="7">
        <name>K(+)</name>
        <dbReference type="ChEBI" id="CHEBI:29103"/>
    </cofactor>
    <text evidence="7">Binds 1 potassium ion per subunit.</text>
</comment>
<feature type="binding site" evidence="7">
    <location>
        <begin position="246"/>
        <end position="252"/>
    </location>
    <ligand>
        <name>GTP</name>
        <dbReference type="ChEBI" id="CHEBI:37565"/>
    </ligand>
</feature>
<dbReference type="NCBIfam" id="TIGR00231">
    <property type="entry name" value="small_GTP"/>
    <property type="match status" value="1"/>
</dbReference>
<feature type="binding site" evidence="7">
    <location>
        <position position="81"/>
    </location>
    <ligand>
        <name>(6S)-5-formyl-5,6,7,8-tetrahydrofolate</name>
        <dbReference type="ChEBI" id="CHEBI:57457"/>
    </ligand>
</feature>
<evidence type="ECO:0000256" key="4">
    <source>
        <dbReference type="ARBA" id="ARBA00022801"/>
    </source>
</evidence>
<keyword evidence="4 7" id="KW-0378">Hydrolase</keyword>
<name>A0ABU9GMD2_9GAMM</name>
<feature type="binding site" evidence="7">
    <location>
        <begin position="336"/>
        <end position="339"/>
    </location>
    <ligand>
        <name>GTP</name>
        <dbReference type="ChEBI" id="CHEBI:37565"/>
    </ligand>
</feature>
<dbReference type="Proteomes" id="UP001369082">
    <property type="component" value="Unassembled WGS sequence"/>
</dbReference>
<dbReference type="CDD" id="cd14858">
    <property type="entry name" value="TrmE_N"/>
    <property type="match status" value="1"/>
</dbReference>
<comment type="subcellular location">
    <subcellularLocation>
        <location evidence="7">Cytoplasm</location>
    </subcellularLocation>
</comment>
<dbReference type="InterPro" id="IPR006073">
    <property type="entry name" value="GTP-bd"/>
</dbReference>
<reference evidence="10 11" key="1">
    <citation type="submission" date="2024-02" db="EMBL/GenBank/DDBJ databases">
        <title>Bacteria isolated from the canopy kelp, Nereocystis luetkeana.</title>
        <authorList>
            <person name="Pfister C.A."/>
            <person name="Younker I.T."/>
            <person name="Light S.H."/>
        </authorList>
    </citation>
    <scope>NUCLEOTIDE SEQUENCE [LARGE SCALE GENOMIC DNA]</scope>
    <source>
        <strain evidence="10 11">TI.1.05</strain>
    </source>
</reference>
<evidence type="ECO:0000256" key="1">
    <source>
        <dbReference type="ARBA" id="ARBA00011043"/>
    </source>
</evidence>
<comment type="subunit">
    <text evidence="7">Homodimer. Heterotetramer of two MnmE and two MnmG subunits.</text>
</comment>
<dbReference type="InterPro" id="IPR025867">
    <property type="entry name" value="MnmE_helical"/>
</dbReference>
<keyword evidence="5 7" id="KW-0630">Potassium</keyword>
<dbReference type="Pfam" id="PF10396">
    <property type="entry name" value="TrmE_N"/>
    <property type="match status" value="1"/>
</dbReference>
<keyword evidence="7" id="KW-0460">Magnesium</keyword>
<comment type="caution">
    <text evidence="7">Lacks conserved residue(s) required for the propagation of feature annotation.</text>
</comment>
<keyword evidence="2 7" id="KW-0819">tRNA processing</keyword>
<dbReference type="InterPro" id="IPR027417">
    <property type="entry name" value="P-loop_NTPase"/>
</dbReference>
<feature type="binding site" evidence="7">
    <location>
        <position position="252"/>
    </location>
    <ligand>
        <name>Mg(2+)</name>
        <dbReference type="ChEBI" id="CHEBI:18420"/>
    </ligand>
</feature>
<dbReference type="PROSITE" id="PS51709">
    <property type="entry name" value="G_TRME"/>
    <property type="match status" value="1"/>
</dbReference>
<feature type="binding site" evidence="7">
    <location>
        <position position="227"/>
    </location>
    <ligand>
        <name>K(+)</name>
        <dbReference type="ChEBI" id="CHEBI:29103"/>
    </ligand>
</feature>
<comment type="similarity">
    <text evidence="1 7 8">Belongs to the TRAFAC class TrmE-Era-EngA-EngB-Septin-like GTPase superfamily. TrmE GTPase family.</text>
</comment>
<evidence type="ECO:0000313" key="11">
    <source>
        <dbReference type="Proteomes" id="UP001369082"/>
    </source>
</evidence>
<dbReference type="EMBL" id="JBAKAZ010000006">
    <property type="protein sequence ID" value="MEL0628457.1"/>
    <property type="molecule type" value="Genomic_DNA"/>
</dbReference>
<feature type="binding site" evidence="7">
    <location>
        <position position="231"/>
    </location>
    <ligand>
        <name>Mg(2+)</name>
        <dbReference type="ChEBI" id="CHEBI:18420"/>
    </ligand>
</feature>
<protein>
    <recommendedName>
        <fullName evidence="7">tRNA modification GTPase MnmE</fullName>
        <ecNumber evidence="7">3.6.-.-</ecNumber>
    </recommendedName>
</protein>
<feature type="binding site" evidence="7">
    <location>
        <position position="251"/>
    </location>
    <ligand>
        <name>K(+)</name>
        <dbReference type="ChEBI" id="CHEBI:29103"/>
    </ligand>
</feature>
<keyword evidence="7" id="KW-0479">Metal-binding</keyword>
<evidence type="ECO:0000256" key="5">
    <source>
        <dbReference type="ARBA" id="ARBA00022958"/>
    </source>
</evidence>
<keyword evidence="6 7" id="KW-0342">GTP-binding</keyword>
<evidence type="ECO:0000256" key="3">
    <source>
        <dbReference type="ARBA" id="ARBA00022741"/>
    </source>
</evidence>
<feature type="binding site" evidence="7">
    <location>
        <position position="121"/>
    </location>
    <ligand>
        <name>(6S)-5-formyl-5,6,7,8-tetrahydrofolate</name>
        <dbReference type="ChEBI" id="CHEBI:57457"/>
    </ligand>
</feature>
<comment type="function">
    <text evidence="7">Exhibits a very high intrinsic GTPase hydrolysis rate. Involved in the addition of a carboxymethylaminomethyl (cmnm) group at the wobble position (U34) of certain tRNAs, forming tRNA-cmnm(5)s(2)U34.</text>
</comment>
<feature type="binding site" evidence="7">
    <location>
        <begin position="227"/>
        <end position="232"/>
    </location>
    <ligand>
        <name>GTP</name>
        <dbReference type="ChEBI" id="CHEBI:37565"/>
    </ligand>
</feature>
<dbReference type="EC" id="3.6.-.-" evidence="7"/>
<evidence type="ECO:0000256" key="2">
    <source>
        <dbReference type="ARBA" id="ARBA00022694"/>
    </source>
</evidence>
<organism evidence="10 11">
    <name type="scientific">Psychromonas aquatilis</name>
    <dbReference type="NCBI Taxonomy" id="2005072"/>
    <lineage>
        <taxon>Bacteria</taxon>
        <taxon>Pseudomonadati</taxon>
        <taxon>Pseudomonadota</taxon>
        <taxon>Gammaproteobacteria</taxon>
        <taxon>Alteromonadales</taxon>
        <taxon>Psychromonadaceae</taxon>
        <taxon>Psychromonas</taxon>
    </lineage>
</organism>
<dbReference type="GO" id="GO:0016787">
    <property type="term" value="F:hydrolase activity"/>
    <property type="evidence" value="ECO:0007669"/>
    <property type="project" value="UniProtKB-KW"/>
</dbReference>
<evidence type="ECO:0000313" key="10">
    <source>
        <dbReference type="EMBL" id="MEL0628457.1"/>
    </source>
</evidence>
<dbReference type="NCBIfam" id="TIGR00450">
    <property type="entry name" value="mnmE_trmE_thdF"/>
    <property type="match status" value="1"/>
</dbReference>
<feature type="domain" description="TrmE-type G" evidence="9">
    <location>
        <begin position="217"/>
        <end position="378"/>
    </location>
</feature>
<dbReference type="PANTHER" id="PTHR42714:SF2">
    <property type="entry name" value="TRNA MODIFICATION GTPASE GTPBP3, MITOCHONDRIAL"/>
    <property type="match status" value="1"/>
</dbReference>
<evidence type="ECO:0000259" key="9">
    <source>
        <dbReference type="PROSITE" id="PS51709"/>
    </source>
</evidence>
<sequence>MIKATDTIVAQATAPGRGGVGIVRVSGPDAEAVAEIILGKKPKVRYAEYLPFYDQNQKVLDQGIALLFKGPNSFTGEDVLELQGHGGPVVMDMLIKAILTIKNLRSANPGEFSERAFMNDKLDLAQAEAIADLIEASSEQAAKSALHSLQGEFSHKINDLVESLIYLRIYVEASIDFPEEEVDFLSDGKIATDLYQIIDNLNAVKAQAKQGAILRDGMKVVIAGRPNAGKSSLLNTLVGKESAIVTDIAGTTRDVMREHIHIDGMPLHIIDTAGLREGADEVERIGIERAWAEIENADRILFMLDATTTDAENPHDIWPDFIDRLPKKVGLTVVRNKADLTGEPLQTTQHEDYPVYRISAKTGLGVDGLTQHLKDIMGYQGNTEGGFMARRRHLQAIDQAEKHLLEGKVQLEEYKAGELLAEELRLTQQHLSEITGEFTSDDLLGRIFSSFCIGK</sequence>
<feature type="binding site" evidence="7">
    <location>
        <position position="24"/>
    </location>
    <ligand>
        <name>(6S)-5-formyl-5,6,7,8-tetrahydrofolate</name>
        <dbReference type="ChEBI" id="CHEBI:57457"/>
    </ligand>
</feature>
<dbReference type="InterPro" id="IPR031168">
    <property type="entry name" value="G_TrmE"/>
</dbReference>